<name>A0ABS9K6D4_9RHOO</name>
<dbReference type="NCBIfam" id="NF033920">
    <property type="entry name" value="C39_PA2778_fam"/>
    <property type="match status" value="1"/>
</dbReference>
<dbReference type="InterPro" id="IPR011990">
    <property type="entry name" value="TPR-like_helical_dom_sf"/>
</dbReference>
<accession>A0ABS9K6D4</accession>
<organism evidence="1 2">
    <name type="scientific">Dechloromonas hankyongensis</name>
    <dbReference type="NCBI Taxonomy" id="2908002"/>
    <lineage>
        <taxon>Bacteria</taxon>
        <taxon>Pseudomonadati</taxon>
        <taxon>Pseudomonadota</taxon>
        <taxon>Betaproteobacteria</taxon>
        <taxon>Rhodocyclales</taxon>
        <taxon>Azonexaceae</taxon>
        <taxon>Dechloromonas</taxon>
    </lineage>
</organism>
<reference evidence="1" key="1">
    <citation type="submission" date="2022-01" db="EMBL/GenBank/DDBJ databases">
        <authorList>
            <person name="Jo J.-H."/>
            <person name="Im W.-T."/>
        </authorList>
    </citation>
    <scope>NUCLEOTIDE SEQUENCE</scope>
    <source>
        <strain evidence="1">XY25</strain>
    </source>
</reference>
<sequence length="310" mass="32505">MARYGRFWLAAGCLLLAACGIILPIADSGPDDARPPFVELANVPFHPQAAYQCGPAALATVLGAAGVDRRPDDLRGAVFLPGRQGSLQAELLAATRRSGLLPYVLDPAPAALFAELAAGHPVLVLQDTGWLVTRWHYAVVVGYDLPQGQIILRSGTTARQVTSIDRFDRSWAKSGRWAFVALQPQDLPAGATPERLVAAAAALEKVAAPAALPAYTAALARWPGNLAVRLALGNAAYGRHDLAAAEAAYRQAIHEHPEAGDAWNNLAQTLHEAGRPAEAQAAAERAVGLGGPRQGLYEATRAAIAGEPPP</sequence>
<proteinExistence type="predicted"/>
<gene>
    <name evidence="1" type="ORF">LZ012_16970</name>
</gene>
<dbReference type="Proteomes" id="UP001165384">
    <property type="component" value="Unassembled WGS sequence"/>
</dbReference>
<dbReference type="Gene3D" id="3.90.70.10">
    <property type="entry name" value="Cysteine proteinases"/>
    <property type="match status" value="1"/>
</dbReference>
<dbReference type="Gene3D" id="1.25.40.10">
    <property type="entry name" value="Tetratricopeptide repeat domain"/>
    <property type="match status" value="1"/>
</dbReference>
<evidence type="ECO:0000313" key="2">
    <source>
        <dbReference type="Proteomes" id="UP001165384"/>
    </source>
</evidence>
<protein>
    <submittedName>
        <fullName evidence="1">PA2778 family cysteine peptidase</fullName>
    </submittedName>
</protein>
<dbReference type="SUPFAM" id="SSF48452">
    <property type="entry name" value="TPR-like"/>
    <property type="match status" value="1"/>
</dbReference>
<dbReference type="CDD" id="cd02549">
    <property type="entry name" value="Peptidase_C39A"/>
    <property type="match status" value="1"/>
</dbReference>
<comment type="caution">
    <text evidence="1">The sequence shown here is derived from an EMBL/GenBank/DDBJ whole genome shotgun (WGS) entry which is preliminary data.</text>
</comment>
<keyword evidence="2" id="KW-1185">Reference proteome</keyword>
<dbReference type="EMBL" id="JAKLTN010000004">
    <property type="protein sequence ID" value="MCG2578693.1"/>
    <property type="molecule type" value="Genomic_DNA"/>
</dbReference>
<dbReference type="PROSITE" id="PS51257">
    <property type="entry name" value="PROKAR_LIPOPROTEIN"/>
    <property type="match status" value="1"/>
</dbReference>
<dbReference type="Pfam" id="PF13432">
    <property type="entry name" value="TPR_16"/>
    <property type="match status" value="1"/>
</dbReference>
<evidence type="ECO:0000313" key="1">
    <source>
        <dbReference type="EMBL" id="MCG2578693.1"/>
    </source>
</evidence>
<dbReference type="InterPro" id="IPR039563">
    <property type="entry name" value="Peptidase_C39_single_dom"/>
</dbReference>
<dbReference type="RefSeq" id="WP_275712083.1">
    <property type="nucleotide sequence ID" value="NZ_JAKLTN010000004.1"/>
</dbReference>